<evidence type="ECO:0000256" key="1">
    <source>
        <dbReference type="SAM" id="MobiDB-lite"/>
    </source>
</evidence>
<feature type="region of interest" description="Disordered" evidence="1">
    <location>
        <begin position="1"/>
        <end position="48"/>
    </location>
</feature>
<comment type="caution">
    <text evidence="2">The sequence shown here is derived from an EMBL/GenBank/DDBJ whole genome shotgun (WGS) entry which is preliminary data.</text>
</comment>
<dbReference type="Proteomes" id="UP000886042">
    <property type="component" value="Unassembled WGS sequence"/>
</dbReference>
<organism evidence="2">
    <name type="scientific">Hellea balneolensis</name>
    <dbReference type="NCBI Taxonomy" id="287478"/>
    <lineage>
        <taxon>Bacteria</taxon>
        <taxon>Pseudomonadati</taxon>
        <taxon>Pseudomonadota</taxon>
        <taxon>Alphaproteobacteria</taxon>
        <taxon>Maricaulales</taxon>
        <taxon>Robiginitomaculaceae</taxon>
        <taxon>Hellea</taxon>
    </lineage>
</organism>
<evidence type="ECO:0000313" key="2">
    <source>
        <dbReference type="EMBL" id="HFB54486.1"/>
    </source>
</evidence>
<feature type="compositionally biased region" description="Low complexity" evidence="1">
    <location>
        <begin position="25"/>
        <end position="37"/>
    </location>
</feature>
<dbReference type="AlphaFoldDB" id="A0A7C3C8V4"/>
<proteinExistence type="predicted"/>
<gene>
    <name evidence="2" type="ORF">ENJ46_01060</name>
</gene>
<name>A0A7C3C8V4_9PROT</name>
<feature type="compositionally biased region" description="Polar residues" evidence="1">
    <location>
        <begin position="1"/>
        <end position="10"/>
    </location>
</feature>
<feature type="non-terminal residue" evidence="2">
    <location>
        <position position="168"/>
    </location>
</feature>
<protein>
    <submittedName>
        <fullName evidence="2">Uncharacterized protein</fullName>
    </submittedName>
</protein>
<sequence length="168" mass="18625">MAQGKQSKAASRTVGKGTKKRAPAQKKAASGARASARPNRKKTPENRTTLVKLRAYVDDLETRLKRANSLTQSSVEALAQSYETLNARAGHERLDQDENSRNITQYIEQLSAHLTGEIEKTRKDIAHDLTVVLEDPRLETLRVALSKANRRLSHAEQEQAVSIGKINT</sequence>
<dbReference type="EMBL" id="DRMN01000074">
    <property type="protein sequence ID" value="HFB54486.1"/>
    <property type="molecule type" value="Genomic_DNA"/>
</dbReference>
<accession>A0A7C3C8V4</accession>
<reference evidence="2" key="1">
    <citation type="journal article" date="2020" name="mSystems">
        <title>Genome- and Community-Level Interaction Insights into Carbon Utilization and Element Cycling Functions of Hydrothermarchaeota in Hydrothermal Sediment.</title>
        <authorList>
            <person name="Zhou Z."/>
            <person name="Liu Y."/>
            <person name="Xu W."/>
            <person name="Pan J."/>
            <person name="Luo Z.H."/>
            <person name="Li M."/>
        </authorList>
    </citation>
    <scope>NUCLEOTIDE SEQUENCE [LARGE SCALE GENOMIC DNA]</scope>
    <source>
        <strain evidence="2">HyVt-489</strain>
    </source>
</reference>